<dbReference type="AlphaFoldDB" id="A0A1D3D3E0"/>
<dbReference type="InterPro" id="IPR028941">
    <property type="entry name" value="WHIM2_dom"/>
</dbReference>
<keyword evidence="6" id="KW-1185">Reference proteome</keyword>
<evidence type="ECO:0000256" key="2">
    <source>
        <dbReference type="ARBA" id="ARBA00023242"/>
    </source>
</evidence>
<protein>
    <submittedName>
        <fullName evidence="5">Chloroquine resistance marker related protein</fullName>
    </submittedName>
</protein>
<feature type="compositionally biased region" description="Basic and acidic residues" evidence="3">
    <location>
        <begin position="97"/>
        <end position="108"/>
    </location>
</feature>
<feature type="compositionally biased region" description="Polar residues" evidence="3">
    <location>
        <begin position="871"/>
        <end position="880"/>
    </location>
</feature>
<feature type="region of interest" description="Disordered" evidence="3">
    <location>
        <begin position="410"/>
        <end position="443"/>
    </location>
</feature>
<dbReference type="InParanoid" id="A0A1D3D3E0"/>
<dbReference type="EMBL" id="JROU02000922">
    <property type="protein sequence ID" value="OEH77950.1"/>
    <property type="molecule type" value="Genomic_DNA"/>
</dbReference>
<proteinExistence type="predicted"/>
<feature type="compositionally biased region" description="Low complexity" evidence="3">
    <location>
        <begin position="423"/>
        <end position="440"/>
    </location>
</feature>
<feature type="compositionally biased region" description="Polar residues" evidence="3">
    <location>
        <begin position="109"/>
        <end position="120"/>
    </location>
</feature>
<feature type="domain" description="WHIM2" evidence="4">
    <location>
        <begin position="35"/>
        <end position="203"/>
    </location>
</feature>
<gene>
    <name evidence="5" type="ORF">cyc_05540</name>
</gene>
<feature type="region of interest" description="Disordered" evidence="3">
    <location>
        <begin position="853"/>
        <end position="890"/>
    </location>
</feature>
<dbReference type="Pfam" id="PF15613">
    <property type="entry name" value="WSD"/>
    <property type="match status" value="1"/>
</dbReference>
<evidence type="ECO:0000259" key="4">
    <source>
        <dbReference type="Pfam" id="PF15613"/>
    </source>
</evidence>
<sequence>MPSSSGGIVSRSQRRKPMGRVSNAEAEKLQGCFLVRSEALGEDRYLNRYFACMHPSGTVSRVYVEAHCDPSPLPHSASSSSGGSVSTSLSGDEEQEEVKTPPEKKQRLNSDAASSGNGRSSLKVFPPSADSASLLGDCKLSAWPLKRRHVKVESLATFLQMLLEQQRSVCFFVAPDTPALERVWSALSPALKRERALRQSLRKVIDEMNGEQLRPREIVPSIPPSPLAAAVWLGCKMLHDWNVLLLPRCYPLLWQQRQPQQFSPCMAFAAALTIAETAASCSVAYSPEGSIPCAEELQQQKNFPAAFASSSAAVRQHRRYWMAQTLLVSNVMQSNVMQSNGMQSNVMQSNVMQSNVMQSNGILTQLLLYIEALVEEAGCVHAEGWFYRRHQWRGDLQQLSLQLPVLLPTPGQPQDVPQEAFNSSAAAAAAASPEAAAAEEGVQRRWRKLEEDFEGQFETGHLKSGHVAAQRGSMHSSSPRVAVAGSVRADEAPADTRARLEGDASEEETKSAAAVVGVAATAPLGPSSPLPAAEKGARDAHQEGEQMVCFLSSESVAAAVAIAAAADKEAKTAAETAPSGSGEEAAAAARFAALVRCVCCGFGWNEASLLQLLGEAYEQAFCSNGASTQANKADTSGSPCQGSLPTEARQWQEVRRRLDLVPLWGLYANVWKAAGLDCQRLTDLNAPISRDIFEQLLASDLQRQQVPSVGDSLFFFRKGHLDLVSAVLLQVGSCNDAVTSTVAVQSAMQDQAAAGGCGYNRTCCSLKSPECLSWIEELRVHHIEYFAGFAGLLPPPVEMEPPLAAVKSTAISLHNATQAMPSGSGGDAAGVSVAASLFSFSLQEDPVVLAQREPSQLSETAVGASGAATPADNNTSQRKTSPPCRRRRSMGSANACVPEGLVEQTYEDFLLQADPLRLAARRGQAALLYLQKQLQLQQLIQQQQNLVQPTGEILGTAVLDTSLCPHYRVVCSVATR</sequence>
<evidence type="ECO:0000313" key="6">
    <source>
        <dbReference type="Proteomes" id="UP000095192"/>
    </source>
</evidence>
<feature type="compositionally biased region" description="Polar residues" evidence="3">
    <location>
        <begin position="1"/>
        <end position="11"/>
    </location>
</feature>
<evidence type="ECO:0000256" key="3">
    <source>
        <dbReference type="SAM" id="MobiDB-lite"/>
    </source>
</evidence>
<feature type="compositionally biased region" description="Low complexity" evidence="3">
    <location>
        <begin position="74"/>
        <end position="90"/>
    </location>
</feature>
<evidence type="ECO:0000313" key="5">
    <source>
        <dbReference type="EMBL" id="OEH77950.1"/>
    </source>
</evidence>
<feature type="region of interest" description="Disordered" evidence="3">
    <location>
        <begin position="70"/>
        <end position="123"/>
    </location>
</feature>
<dbReference type="Proteomes" id="UP000095192">
    <property type="component" value="Unassembled WGS sequence"/>
</dbReference>
<comment type="subcellular location">
    <subcellularLocation>
        <location evidence="1">Nucleus</location>
    </subcellularLocation>
</comment>
<comment type="caution">
    <text evidence="5">The sequence shown here is derived from an EMBL/GenBank/DDBJ whole genome shotgun (WGS) entry which is preliminary data.</text>
</comment>
<evidence type="ECO:0000256" key="1">
    <source>
        <dbReference type="ARBA" id="ARBA00004123"/>
    </source>
</evidence>
<keyword evidence="2" id="KW-0539">Nucleus</keyword>
<name>A0A1D3D3E0_9EIME</name>
<feature type="compositionally biased region" description="Basic and acidic residues" evidence="3">
    <location>
        <begin position="488"/>
        <end position="508"/>
    </location>
</feature>
<feature type="region of interest" description="Disordered" evidence="3">
    <location>
        <begin position="1"/>
        <end position="22"/>
    </location>
</feature>
<accession>A0A1D3D3E0</accession>
<dbReference type="GO" id="GO:0005634">
    <property type="term" value="C:nucleus"/>
    <property type="evidence" value="ECO:0007669"/>
    <property type="project" value="UniProtKB-SubCell"/>
</dbReference>
<dbReference type="VEuPathDB" id="ToxoDB:LOC34621879"/>
<feature type="region of interest" description="Disordered" evidence="3">
    <location>
        <begin position="464"/>
        <end position="508"/>
    </location>
</feature>
<reference evidence="5 6" key="1">
    <citation type="journal article" date="2016" name="BMC Genomics">
        <title>Comparative genomics reveals Cyclospora cayetanensis possesses coccidia-like metabolism and invasion components but unique surface antigens.</title>
        <authorList>
            <person name="Liu S."/>
            <person name="Wang L."/>
            <person name="Zheng H."/>
            <person name="Xu Z."/>
            <person name="Roellig D.M."/>
            <person name="Li N."/>
            <person name="Frace M.A."/>
            <person name="Tang K."/>
            <person name="Arrowood M.J."/>
            <person name="Moss D.M."/>
            <person name="Zhang L."/>
            <person name="Feng Y."/>
            <person name="Xiao L."/>
        </authorList>
    </citation>
    <scope>NUCLEOTIDE SEQUENCE [LARGE SCALE GENOMIC DNA]</scope>
    <source>
        <strain evidence="5 6">CHN_HEN01</strain>
    </source>
</reference>
<dbReference type="VEuPathDB" id="ToxoDB:cyc_05540"/>
<organism evidence="5 6">
    <name type="scientific">Cyclospora cayetanensis</name>
    <dbReference type="NCBI Taxonomy" id="88456"/>
    <lineage>
        <taxon>Eukaryota</taxon>
        <taxon>Sar</taxon>
        <taxon>Alveolata</taxon>
        <taxon>Apicomplexa</taxon>
        <taxon>Conoidasida</taxon>
        <taxon>Coccidia</taxon>
        <taxon>Eucoccidiorida</taxon>
        <taxon>Eimeriorina</taxon>
        <taxon>Eimeriidae</taxon>
        <taxon>Cyclospora</taxon>
    </lineage>
</organism>